<dbReference type="InterPro" id="IPR050220">
    <property type="entry name" value="Type_II_DNA_Topoisomerases"/>
</dbReference>
<evidence type="ECO:0000256" key="3">
    <source>
        <dbReference type="ARBA" id="ARBA00023029"/>
    </source>
</evidence>
<dbReference type="GO" id="GO:0003677">
    <property type="term" value="F:DNA binding"/>
    <property type="evidence" value="ECO:0007669"/>
    <property type="project" value="UniProtKB-UniRule"/>
</dbReference>
<evidence type="ECO:0000259" key="8">
    <source>
        <dbReference type="PROSITE" id="PS52040"/>
    </source>
</evidence>
<name>A0A7S7AWC6_9SPIR</name>
<dbReference type="Gene3D" id="1.10.268.10">
    <property type="entry name" value="Topoisomerase, domain 3"/>
    <property type="match status" value="1"/>
</dbReference>
<evidence type="ECO:0000256" key="2">
    <source>
        <dbReference type="ARBA" id="ARBA00008263"/>
    </source>
</evidence>
<dbReference type="SMART" id="SM00434">
    <property type="entry name" value="TOP4c"/>
    <property type="match status" value="1"/>
</dbReference>
<dbReference type="PANTHER" id="PTHR43493:SF5">
    <property type="entry name" value="DNA GYRASE SUBUNIT A, CHLOROPLASTIC_MITOCHONDRIAL"/>
    <property type="match status" value="1"/>
</dbReference>
<protein>
    <submittedName>
        <fullName evidence="9">DNA topoisomerase IV subunit A</fullName>
    </submittedName>
</protein>
<accession>A0A7S7AWC6</accession>
<dbReference type="GO" id="GO:0005737">
    <property type="term" value="C:cytoplasm"/>
    <property type="evidence" value="ECO:0007669"/>
    <property type="project" value="TreeGrafter"/>
</dbReference>
<keyword evidence="5 6" id="KW-0413">Isomerase</keyword>
<keyword evidence="7" id="KW-0175">Coiled coil</keyword>
<keyword evidence="4 6" id="KW-0238">DNA-binding</keyword>
<comment type="catalytic activity">
    <reaction evidence="1 6">
        <text>ATP-dependent breakage, passage and rejoining of double-stranded DNA.</text>
        <dbReference type="EC" id="5.6.2.2"/>
    </reaction>
</comment>
<dbReference type="SUPFAM" id="SSF56719">
    <property type="entry name" value="Type II DNA topoisomerase"/>
    <property type="match status" value="1"/>
</dbReference>
<dbReference type="PROSITE" id="PS52040">
    <property type="entry name" value="TOPO_IIA"/>
    <property type="match status" value="1"/>
</dbReference>
<evidence type="ECO:0000256" key="7">
    <source>
        <dbReference type="SAM" id="Coils"/>
    </source>
</evidence>
<dbReference type="InterPro" id="IPR013757">
    <property type="entry name" value="Topo_IIA_A_a_sf"/>
</dbReference>
<dbReference type="Gene3D" id="3.90.199.10">
    <property type="entry name" value="Topoisomerase II, domain 5"/>
    <property type="match status" value="1"/>
</dbReference>
<dbReference type="Proteomes" id="UP000593915">
    <property type="component" value="Chromosome"/>
</dbReference>
<dbReference type="GO" id="GO:0005524">
    <property type="term" value="F:ATP binding"/>
    <property type="evidence" value="ECO:0007669"/>
    <property type="project" value="InterPro"/>
</dbReference>
<dbReference type="InterPro" id="IPR013760">
    <property type="entry name" value="Topo_IIA-like_dom_sf"/>
</dbReference>
<dbReference type="InterPro" id="IPR013758">
    <property type="entry name" value="Topo_IIA_A/C_ab"/>
</dbReference>
<dbReference type="GO" id="GO:0006265">
    <property type="term" value="P:DNA topological change"/>
    <property type="evidence" value="ECO:0007669"/>
    <property type="project" value="UniProtKB-UniRule"/>
</dbReference>
<dbReference type="Pfam" id="PF00521">
    <property type="entry name" value="DNA_topoisoIV"/>
    <property type="match status" value="1"/>
</dbReference>
<evidence type="ECO:0000256" key="4">
    <source>
        <dbReference type="ARBA" id="ARBA00023125"/>
    </source>
</evidence>
<feature type="domain" description="Topo IIA-type catalytic" evidence="8">
    <location>
        <begin position="25"/>
        <end position="472"/>
    </location>
</feature>
<gene>
    <name evidence="9" type="ORF">IFE08_01760</name>
</gene>
<feature type="active site" description="O-(5'-phospho-DNA)-tyrosine intermediate" evidence="6">
    <location>
        <position position="106"/>
    </location>
</feature>
<dbReference type="InterPro" id="IPR002205">
    <property type="entry name" value="Topo_IIA_dom_A"/>
</dbReference>
<proteinExistence type="inferred from homology"/>
<evidence type="ECO:0000256" key="6">
    <source>
        <dbReference type="PROSITE-ProRule" id="PRU01384"/>
    </source>
</evidence>
<feature type="coiled-coil region" evidence="7">
    <location>
        <begin position="406"/>
        <end position="433"/>
    </location>
</feature>
<sequence>MDYIESLFNKNFLEYASYVIKDRAIPDLEDGLKPVQRRILHSLFEMDDGKFHKVANVIGHCMKYHPHGDASIGNALVVLASKNLFIEKQGNFGNLYTGDEASAPRYIECRVNELAKTLLYNPNITNYTTSYDGRNKEPVTFRAKIPVVLAIGAEGIAVGMSTKILPHNVIEIIEAEKQCLKGKSFKLFPDFPTGGLIDISEYNDGLGKVLVRAKLDTSDDKRIVIRELPFGSTTESMITSIENASKSGKVKISEISDYTGEHVEIELKLPRGVYSQDVVDSLYAFTECEQSIPCNLLVIKDNLPVQITVTDIIKNHAKQLLQILKDELEYERNMLTDRLHLRTLERIFIEERIYKKIETMKTADGVINAVIKGFVPFKKELIREVTEDDVDRLLKIPIRRISLYDINKNREEVREINNRLKEIAKLLKNLKEYAVSVLDGILKKLPDEEFKRKTEITGFTKVDVKEAVTRDTPLRYDEETGYLGTAITTGKEILRVSPYDRIFILRKSGVYTVMDVPDRVFVDTGMWYCGFAEKEELSQVLFTVIYKDAKTKYPYIKRSRVEGYILNRDYVFAPDAEEILFVSTKPKFSFTVKYSPKPRVKKTEDKFSSSDYAEKGLKTLGVRLANREVLSVEESAEKKSLIKKAAAVKK</sequence>
<evidence type="ECO:0000313" key="10">
    <source>
        <dbReference type="Proteomes" id="UP000593915"/>
    </source>
</evidence>
<evidence type="ECO:0000256" key="1">
    <source>
        <dbReference type="ARBA" id="ARBA00000185"/>
    </source>
</evidence>
<dbReference type="AlphaFoldDB" id="A0A7S7AWC6"/>
<dbReference type="PANTHER" id="PTHR43493">
    <property type="entry name" value="DNA GYRASE/TOPOISOMERASE SUBUNIT A"/>
    <property type="match status" value="1"/>
</dbReference>
<dbReference type="NCBIfam" id="NF007209">
    <property type="entry name" value="PRK09631.1"/>
    <property type="match status" value="1"/>
</dbReference>
<keyword evidence="3 6" id="KW-0799">Topoisomerase</keyword>
<organism evidence="9 10">
    <name type="scientific">Treponema pedis</name>
    <dbReference type="NCBI Taxonomy" id="409322"/>
    <lineage>
        <taxon>Bacteria</taxon>
        <taxon>Pseudomonadati</taxon>
        <taxon>Spirochaetota</taxon>
        <taxon>Spirochaetia</taxon>
        <taxon>Spirochaetales</taxon>
        <taxon>Treponemataceae</taxon>
        <taxon>Treponema</taxon>
    </lineage>
</organism>
<comment type="similarity">
    <text evidence="2">Belongs to the type II topoisomerase GyrA/ParC subunit family.</text>
</comment>
<reference evidence="9 10" key="1">
    <citation type="submission" date="2020-09" db="EMBL/GenBank/DDBJ databases">
        <title>Characterization of Treponema spp. from bovine digital dermatitis in Korea.</title>
        <authorList>
            <person name="Espiritu H.M."/>
            <person name="Cho Y.I."/>
            <person name="Mamuad L."/>
        </authorList>
    </citation>
    <scope>NUCLEOTIDE SEQUENCE [LARGE SCALE GENOMIC DNA]</scope>
    <source>
        <strain evidence="9 10">KS1</strain>
    </source>
</reference>
<evidence type="ECO:0000256" key="5">
    <source>
        <dbReference type="ARBA" id="ARBA00023235"/>
    </source>
</evidence>
<dbReference type="RefSeq" id="WP_024469686.1">
    <property type="nucleotide sequence ID" value="NZ_CP061839.1"/>
</dbReference>
<evidence type="ECO:0000313" key="9">
    <source>
        <dbReference type="EMBL" id="QOW61160.1"/>
    </source>
</evidence>
<dbReference type="Gene3D" id="3.30.1360.40">
    <property type="match status" value="1"/>
</dbReference>
<dbReference type="EMBL" id="CP061839">
    <property type="protein sequence ID" value="QOW61160.1"/>
    <property type="molecule type" value="Genomic_DNA"/>
</dbReference>
<dbReference type="GO" id="GO:0003918">
    <property type="term" value="F:DNA topoisomerase type II (double strand cut, ATP-hydrolyzing) activity"/>
    <property type="evidence" value="ECO:0007669"/>
    <property type="project" value="UniProtKB-EC"/>
</dbReference>
<dbReference type="GO" id="GO:0009330">
    <property type="term" value="C:DNA topoisomerase type II (double strand cut, ATP-hydrolyzing) complex"/>
    <property type="evidence" value="ECO:0007669"/>
    <property type="project" value="TreeGrafter"/>
</dbReference>